<sequence length="160" mass="18446">MLLLLLSAFIIFLYCFGLFNFFTVFIVRIYNMTTTSKDYCISSTKEIEAIPIGSSIVNCGGQITKIYDTNKKITLICACTEGSVFVVTAFKKNSKTKYFEDCSPGSIVSFFALKSQRFNLERFDGKTFYKTPFNFEFIYMQHSKYKVFEKSSKKFLLFAT</sequence>
<dbReference type="EMBL" id="CAJEWN010000538">
    <property type="protein sequence ID" value="CAD2185245.1"/>
    <property type="molecule type" value="Genomic_DNA"/>
</dbReference>
<reference evidence="1 2" key="1">
    <citation type="submission" date="2020-08" db="EMBL/GenBank/DDBJ databases">
        <authorList>
            <person name="Koutsovoulos G."/>
            <person name="Danchin GJ E."/>
        </authorList>
    </citation>
    <scope>NUCLEOTIDE SEQUENCE [LARGE SCALE GENOMIC DNA]</scope>
</reference>
<comment type="caution">
    <text evidence="1">The sequence shown here is derived from an EMBL/GenBank/DDBJ whole genome shotgun (WGS) entry which is preliminary data.</text>
</comment>
<organism evidence="1 2">
    <name type="scientific">Meloidogyne enterolobii</name>
    <name type="common">Root-knot nematode worm</name>
    <name type="synonym">Meloidogyne mayaguensis</name>
    <dbReference type="NCBI Taxonomy" id="390850"/>
    <lineage>
        <taxon>Eukaryota</taxon>
        <taxon>Metazoa</taxon>
        <taxon>Ecdysozoa</taxon>
        <taxon>Nematoda</taxon>
        <taxon>Chromadorea</taxon>
        <taxon>Rhabditida</taxon>
        <taxon>Tylenchina</taxon>
        <taxon>Tylenchomorpha</taxon>
        <taxon>Tylenchoidea</taxon>
        <taxon>Meloidogynidae</taxon>
        <taxon>Meloidogyninae</taxon>
        <taxon>Meloidogyne</taxon>
    </lineage>
</organism>
<proteinExistence type="predicted"/>
<name>A0A6V7WE41_MELEN</name>
<dbReference type="Proteomes" id="UP000580250">
    <property type="component" value="Unassembled WGS sequence"/>
</dbReference>
<protein>
    <submittedName>
        <fullName evidence="1">Uncharacterized protein</fullName>
    </submittedName>
</protein>
<gene>
    <name evidence="1" type="ORF">MENT_LOCUS37655</name>
</gene>
<evidence type="ECO:0000313" key="1">
    <source>
        <dbReference type="EMBL" id="CAD2185245.1"/>
    </source>
</evidence>
<accession>A0A6V7WE41</accession>
<evidence type="ECO:0000313" key="2">
    <source>
        <dbReference type="Proteomes" id="UP000580250"/>
    </source>
</evidence>
<dbReference type="AlphaFoldDB" id="A0A6V7WE41"/>